<feature type="compositionally biased region" description="Polar residues" evidence="7">
    <location>
        <begin position="1997"/>
        <end position="2017"/>
    </location>
</feature>
<dbReference type="PANTHER" id="PTHR48182">
    <property type="entry name" value="PROTEIN SERAC1"/>
    <property type="match status" value="1"/>
</dbReference>
<feature type="compositionally biased region" description="Acidic residues" evidence="7">
    <location>
        <begin position="2800"/>
        <end position="2831"/>
    </location>
</feature>
<evidence type="ECO:0000313" key="9">
    <source>
        <dbReference type="Proteomes" id="UP000054771"/>
    </source>
</evidence>
<name>A0A0U5GFX4_ASPCI</name>
<dbReference type="STRING" id="454130.A0A0U5GFX4"/>
<gene>
    <name evidence="8" type="ORF">ASPCAL13759</name>
</gene>
<feature type="compositionally biased region" description="Basic and acidic residues" evidence="7">
    <location>
        <begin position="2384"/>
        <end position="2395"/>
    </location>
</feature>
<feature type="compositionally biased region" description="Pro residues" evidence="7">
    <location>
        <begin position="1323"/>
        <end position="1332"/>
    </location>
</feature>
<dbReference type="InterPro" id="IPR052374">
    <property type="entry name" value="SERAC1"/>
</dbReference>
<evidence type="ECO:0000256" key="1">
    <source>
        <dbReference type="ARBA" id="ARBA00004173"/>
    </source>
</evidence>
<feature type="compositionally biased region" description="Basic and acidic residues" evidence="7">
    <location>
        <begin position="2653"/>
        <end position="2685"/>
    </location>
</feature>
<feature type="region of interest" description="Disordered" evidence="7">
    <location>
        <begin position="2320"/>
        <end position="2993"/>
    </location>
</feature>
<feature type="compositionally biased region" description="Low complexity" evidence="7">
    <location>
        <begin position="2977"/>
        <end position="2993"/>
    </location>
</feature>
<evidence type="ECO:0000313" key="8">
    <source>
        <dbReference type="EMBL" id="CEL10643.1"/>
    </source>
</evidence>
<feature type="compositionally biased region" description="Low complexity" evidence="7">
    <location>
        <begin position="2942"/>
        <end position="2954"/>
    </location>
</feature>
<organism evidence="8 9">
    <name type="scientific">Aspergillus calidoustus</name>
    <dbReference type="NCBI Taxonomy" id="454130"/>
    <lineage>
        <taxon>Eukaryota</taxon>
        <taxon>Fungi</taxon>
        <taxon>Dikarya</taxon>
        <taxon>Ascomycota</taxon>
        <taxon>Pezizomycotina</taxon>
        <taxon>Eurotiomycetes</taxon>
        <taxon>Eurotiomycetidae</taxon>
        <taxon>Eurotiales</taxon>
        <taxon>Aspergillaceae</taxon>
        <taxon>Aspergillus</taxon>
        <taxon>Aspergillus subgen. Nidulantes</taxon>
    </lineage>
</organism>
<feature type="compositionally biased region" description="Acidic residues" evidence="7">
    <location>
        <begin position="2757"/>
        <end position="2766"/>
    </location>
</feature>
<keyword evidence="4" id="KW-0256">Endoplasmic reticulum</keyword>
<keyword evidence="9" id="KW-1185">Reference proteome</keyword>
<evidence type="ECO:0000256" key="2">
    <source>
        <dbReference type="ARBA" id="ARBA00004240"/>
    </source>
</evidence>
<evidence type="ECO:0000256" key="3">
    <source>
        <dbReference type="ARBA" id="ARBA00004370"/>
    </source>
</evidence>
<feature type="compositionally biased region" description="Pro residues" evidence="7">
    <location>
        <begin position="1364"/>
        <end position="1373"/>
    </location>
</feature>
<feature type="compositionally biased region" description="Basic residues" evidence="7">
    <location>
        <begin position="1389"/>
        <end position="1407"/>
    </location>
</feature>
<feature type="compositionally biased region" description="Polar residues" evidence="7">
    <location>
        <begin position="2037"/>
        <end position="2073"/>
    </location>
</feature>
<feature type="compositionally biased region" description="Basic and acidic residues" evidence="7">
    <location>
        <begin position="1442"/>
        <end position="1473"/>
    </location>
</feature>
<feature type="region of interest" description="Disordered" evidence="7">
    <location>
        <begin position="2148"/>
        <end position="2168"/>
    </location>
</feature>
<feature type="compositionally biased region" description="Pro residues" evidence="7">
    <location>
        <begin position="1073"/>
        <end position="1088"/>
    </location>
</feature>
<feature type="compositionally biased region" description="Acidic residues" evidence="7">
    <location>
        <begin position="2776"/>
        <end position="2785"/>
    </location>
</feature>
<dbReference type="SUPFAM" id="SSF53474">
    <property type="entry name" value="alpha/beta-Hydrolases"/>
    <property type="match status" value="1"/>
</dbReference>
<dbReference type="OrthoDB" id="4510729at2759"/>
<dbReference type="GO" id="GO:0005739">
    <property type="term" value="C:mitochondrion"/>
    <property type="evidence" value="ECO:0007669"/>
    <property type="project" value="UniProtKB-SubCell"/>
</dbReference>
<dbReference type="GO" id="GO:0005783">
    <property type="term" value="C:endoplasmic reticulum"/>
    <property type="evidence" value="ECO:0007669"/>
    <property type="project" value="UniProtKB-SubCell"/>
</dbReference>
<feature type="compositionally biased region" description="Polar residues" evidence="7">
    <location>
        <begin position="1792"/>
        <end position="1817"/>
    </location>
</feature>
<proteinExistence type="predicted"/>
<feature type="region of interest" description="Disordered" evidence="7">
    <location>
        <begin position="1775"/>
        <end position="2119"/>
    </location>
</feature>
<feature type="compositionally biased region" description="Polar residues" evidence="7">
    <location>
        <begin position="713"/>
        <end position="722"/>
    </location>
</feature>
<feature type="compositionally biased region" description="Basic and acidic residues" evidence="7">
    <location>
        <begin position="2522"/>
        <end position="2555"/>
    </location>
</feature>
<feature type="compositionally biased region" description="Basic and acidic residues" evidence="7">
    <location>
        <begin position="2464"/>
        <end position="2482"/>
    </location>
</feature>
<feature type="compositionally biased region" description="Polar residues" evidence="7">
    <location>
        <begin position="748"/>
        <end position="761"/>
    </location>
</feature>
<feature type="compositionally biased region" description="Polar residues" evidence="7">
    <location>
        <begin position="1681"/>
        <end position="1705"/>
    </location>
</feature>
<feature type="compositionally biased region" description="Gly residues" evidence="7">
    <location>
        <begin position="3085"/>
        <end position="3095"/>
    </location>
</feature>
<feature type="compositionally biased region" description="Polar residues" evidence="7">
    <location>
        <begin position="475"/>
        <end position="491"/>
    </location>
</feature>
<dbReference type="PANTHER" id="PTHR48182:SF2">
    <property type="entry name" value="PROTEIN SERAC1"/>
    <property type="match status" value="1"/>
</dbReference>
<feature type="compositionally biased region" description="Acidic residues" evidence="7">
    <location>
        <begin position="2959"/>
        <end position="2974"/>
    </location>
</feature>
<dbReference type="GO" id="GO:0016020">
    <property type="term" value="C:membrane"/>
    <property type="evidence" value="ECO:0007669"/>
    <property type="project" value="UniProtKB-SubCell"/>
</dbReference>
<feature type="compositionally biased region" description="Low complexity" evidence="7">
    <location>
        <begin position="1160"/>
        <end position="1169"/>
    </location>
</feature>
<feature type="compositionally biased region" description="Low complexity" evidence="7">
    <location>
        <begin position="954"/>
        <end position="969"/>
    </location>
</feature>
<dbReference type="EMBL" id="CDMC01000019">
    <property type="protein sequence ID" value="CEL10643.1"/>
    <property type="molecule type" value="Genomic_DNA"/>
</dbReference>
<feature type="compositionally biased region" description="Polar residues" evidence="7">
    <location>
        <begin position="1932"/>
        <end position="1952"/>
    </location>
</feature>
<feature type="region of interest" description="Disordered" evidence="7">
    <location>
        <begin position="807"/>
        <end position="903"/>
    </location>
</feature>
<feature type="compositionally biased region" description="Low complexity" evidence="7">
    <location>
        <begin position="2255"/>
        <end position="2272"/>
    </location>
</feature>
<evidence type="ECO:0000256" key="5">
    <source>
        <dbReference type="ARBA" id="ARBA00023128"/>
    </source>
</evidence>
<dbReference type="Proteomes" id="UP000054771">
    <property type="component" value="Unassembled WGS sequence"/>
</dbReference>
<feature type="compositionally biased region" description="Polar residues" evidence="7">
    <location>
        <begin position="647"/>
        <end position="657"/>
    </location>
</feature>
<feature type="compositionally biased region" description="Basic and acidic residues" evidence="7">
    <location>
        <begin position="1482"/>
        <end position="1496"/>
    </location>
</feature>
<feature type="compositionally biased region" description="Basic and acidic residues" evidence="7">
    <location>
        <begin position="2614"/>
        <end position="2637"/>
    </location>
</feature>
<feature type="compositionally biased region" description="Polar residues" evidence="7">
    <location>
        <begin position="427"/>
        <end position="442"/>
    </location>
</feature>
<feature type="compositionally biased region" description="Basic and acidic residues" evidence="7">
    <location>
        <begin position="2586"/>
        <end position="2598"/>
    </location>
</feature>
<feature type="compositionally biased region" description="Polar residues" evidence="7">
    <location>
        <begin position="1842"/>
        <end position="1876"/>
    </location>
</feature>
<sequence>MSATIDPVKAKLETTFWELTNPANPAKHNEEKAIDVVAVHGLNGQPHAAHWENEDGSMWLCDLLPKDIRHVRVFGLAYDPKELLVGSNYAADSLAQFLLARLWVAREDDPKPRPLVFLAHGFGGFVVEKAINYLTESQTDLAALTPCIKKVIFLSTPQRAPDEIEWNSLLGNCMADCMDWRAPFFSQPVDEILELLRENKAFLQEVTTEFKKNVARLKIKIFSCYEEVPTPPLEKCSVNETNASLDLKLEKLRAMPGCNHISIAKYSRREDENYQAIMLAIKKVLRSASAEKPATKVTKGPSQVSISVTIQPPIPPGTKKPVKGFSEVGANTHVAPAFAVKPPKLQARRQHSAPVVARDGSDPAQSIPKMAPSPAELPQSAPSAGSLPQPPDRNKSITRRHPQTSVLVGPSARQLSTSAISGKGNIASQELPTSLPDQSNPHMQEPKRPNELSDSVPPAKRQELDQGGLKGPGHSKQSVGITPQALSGSREGSTKGKHSQVAVAPPSTTRHELDATLPQKLGPAAGPPPPAQGPSQKTTSGVIQSIPTHDSTTTGGPASMGPGVPQQASTGSRELPTQSKPPLASPPQQPPLSSLAAGENVQQPQPLGGPRVQNTPNRTSNVGHGPAHTGPAVAKAPQQVKPKPVPLTTSPPHSSGTVEKGAPSHTSTKIHVEQKVTTGSSNVVHGPSTGPAVPHPPSGTRQPLFQGMPPPQNVHSAFSAPTGQPDKPQVPLKMSSPNGPISAPTAPHGTSQATPLITKQAHSGARELPPQASLPTAQKPPLHSPATAPQAHVSGSFNSFIQNISVHATSQSIHTQVEPKTGRGSPEHGHLPSKPSPIPPQRSSIHGPTPPSSAKHGPATGGSQGYTAFKPFTETQATSHMPPKGPIPFRPGLVQHSHSTSDVLTTSSVMAQGHSTSAGVPTHSGHRHSIAALPSILSSGPTASKGVPSSAYAQPQRPSPTQTQSKTPPSLFPASLRVHAKPARFAPSIAKSVPMHSDFAQTSSAHMPPAQPSRPPPGPTAPMPHSGSAKPPSRPSSMSGPPGGWFRGKHSAPAPSGGPLARPPMTTAATHPPSGPPHRPSGNAPPRPFTLSDPPSVRPGVQPTAAITGGHPPSRPALSGHSSQPPSGPPGRPTGTVPYRPFTMSGPPVATPPKPPGLVAGLAPGSEGAPGPGPSAKPPYRPYSVSGPPSNLLPGGRGGPPPLLTRKQQPPSIISGAPFPRPPALNAGPPKSAVPPNRHSISGPPPHSLPKGLQPGPAPLAKPGFLRSLFGANQPGPPKPQPSNPAQGRPPLGKPPPPRPGPGGRPPGAKPPPTGPPAGMKPGGPPKPPGPKPTLGGGYQPYRGPQGPSGKPPGSRPSGATPPHAGPPKPGPGDKPSGHHGPHLGPAHGPHHGPHHGGHHGPHHGSHHGPDHGHGPGHGHGWFDWLHAGQHHPPGANVLVDPAHHPPETKPEETKPPETQPEETKPTDTKPEGSKPPASGTEETKPTAETKPEETKPPGSPIAETKPEDEGTETSPSEQGSQPTAAERSPSNDNKPVGPSVPGTDTYTGVDPTSINTSSGGPGSQYVNQVPVSVTAGQESTAPVEGDRSLHTDSAPHFTFIQPQSQSLYNMYAPYQPVSTEQAMATEPETSRSLTDNTPNLGVVHPQTVYNAYPGSGDTPLPENAGQIPPSDTTPHFEFVQPQTVYKANPSTSSEALSQPASGHGQQYGFVQPQTVHDAPSAQETPGFPNSDNQHLEDPHSVVPPPLRPTHTAVFPDIKDARPLSTSVSEGSYHFGFTESQTGTPAGPEQSFLGSHQTAGQSTSGYEQPGPQGQNTTRPPPVLPIHSAVFPDVATIPPPKSSEPNSSQDSPHLVFTQPQTASPDTAYQQHGSQGEDNVQPPPVLPTHTPVFPNFASAHPPTTSESDGSPRPGFQHETVRSGQGRPYVAFQPPSVQANAGQTHSEPESQSNTVAPPVRPMHTSVFPDFRESNPPASPGLGSSSHLGFTAPQSGYAAYSSPQAEPSAAGASTKQHQAPYQPQCGVAPDEGNKHEPGTPGDSSQSPPVLQTHTAIFTGFQNRDILQSSGTSHSPQQQDKKEANAPTGQRTGGAGDIGHDPSDDPAQKADIVGDEGPRNFLGIYYPGEQAAGQSLKAQTVDTHAGLGDGLGLQNKSLGMGPSQADATRGDPAAGHQYTAFFQSSPSLASHGINTPQSSSTIPYQARDISLGAQTTSSPLNPAVSTTTSPPGEAATYYDSFEKPNPFPATNPQPTQPPFQAYQPYTSQAQPYQAQSPQPAPYTPYTPNQEQKKSSSGTGLKVAAAVVAGAAVAGLATAGIMHALDDHDDSNADPTSDQTDASANAFPRDLSGAPGPQVETASVSDLDDSDAYASTVDSSDLESIDAGSEDDRERSIHAEAQHVPSQGAEPSSAETPGVPFVGVTPAPNQFDDNEDSDHHDHSENSVADSSDLDSDDGHSDIQSIVNIDHQQESARAFDIEHDSHDPFQDPQMAPAAVQFTYSPPDEEEHDSHHDNSSVVDSSGLDTDDAHTGDGESEHDDLSRDLTFDAQVHDQYADHDNAGNQYLDEPYFAHADAEHPVDSTNVSDPSVSDEHEHEEDHDVPDSDDQSVSDSTYSAHPDTDYEHSEPGQGIEEHGDQDFGHQYDTAGFDDTQYDSDYEQHLQRDMEDIDEQHASDDQHESDEHVEHGVEDSDAGDDSDEHHGEMGSHTGYPYQGQDSDQEHNDGDSEVAGDEPPSQPGYWHGDDDEVASPGTQHLSGHWEGDDDDDDENDTNQHPAGYWEGDDDDDEAGETNTNQYPQGYWQGDDGEENDDDDDSNDGNEDSDDSEDGEDNEDEVNATQYPQGYWQGGDEDEDGEDYDSENGDEATDEDEGEDEDGVPQSPAGYWQGNDEDEGNEDDSDDDENDDDVDEDESHYQNQYQQDSDDDEDDDDDDDDDDDEDEEPANAYQTQYYDQSQYQDYGGGADEDDDEDDDEDEDEDRGQYQQYQADYSQEYQQEYPQQEYIQQEYQQEYYEPEPVYQEQYQEPEPVYQQDYQQEYQAEPVYQQEYYEPEPIYQQEYQQEYHEPEPVYYEEQANYDYSGGYEETEYDYGGGYDEGGYDAGDYYEEY</sequence>
<keyword evidence="6" id="KW-0472">Membrane</keyword>
<feature type="compositionally biased region" description="Polar residues" evidence="7">
    <location>
        <begin position="535"/>
        <end position="556"/>
    </location>
</feature>
<feature type="region of interest" description="Disordered" evidence="7">
    <location>
        <begin position="339"/>
        <end position="414"/>
    </location>
</feature>
<feature type="compositionally biased region" description="Polar residues" evidence="7">
    <location>
        <begin position="2327"/>
        <end position="2337"/>
    </location>
</feature>
<dbReference type="Gene3D" id="3.40.50.1820">
    <property type="entry name" value="alpha/beta hydrolase"/>
    <property type="match status" value="1"/>
</dbReference>
<feature type="compositionally biased region" description="Basic and acidic residues" evidence="7">
    <location>
        <begin position="2093"/>
        <end position="2103"/>
    </location>
</feature>
<feature type="compositionally biased region" description="Polar residues" evidence="7">
    <location>
        <begin position="566"/>
        <end position="580"/>
    </location>
</feature>
<feature type="compositionally biased region" description="Low complexity" evidence="7">
    <location>
        <begin position="631"/>
        <end position="642"/>
    </location>
</feature>
<comment type="subcellular location">
    <subcellularLocation>
        <location evidence="2">Endoplasmic reticulum</location>
    </subcellularLocation>
    <subcellularLocation>
        <location evidence="3">Membrane</location>
    </subcellularLocation>
    <subcellularLocation>
        <location evidence="1">Mitochondrion</location>
    </subcellularLocation>
</comment>
<evidence type="ECO:0000256" key="6">
    <source>
        <dbReference type="ARBA" id="ARBA00023136"/>
    </source>
</evidence>
<feature type="compositionally biased region" description="Polar residues" evidence="7">
    <location>
        <begin position="1543"/>
        <end position="1581"/>
    </location>
</feature>
<dbReference type="InterPro" id="IPR029058">
    <property type="entry name" value="AB_hydrolase_fold"/>
</dbReference>
<evidence type="ECO:0000256" key="4">
    <source>
        <dbReference type="ARBA" id="ARBA00022824"/>
    </source>
</evidence>
<feature type="compositionally biased region" description="Acidic residues" evidence="7">
    <location>
        <begin position="2884"/>
        <end position="2907"/>
    </location>
</feature>
<feature type="compositionally biased region" description="Polar residues" evidence="7">
    <location>
        <begin position="1722"/>
        <end position="1733"/>
    </location>
</feature>
<protein>
    <submittedName>
        <fullName evidence="8">Uncharacterized protein</fullName>
    </submittedName>
</protein>
<feature type="compositionally biased region" description="Polar residues" evidence="7">
    <location>
        <begin position="2207"/>
        <end position="2225"/>
    </location>
</feature>
<feature type="compositionally biased region" description="Polar residues" evidence="7">
    <location>
        <begin position="2184"/>
        <end position="2198"/>
    </location>
</feature>
<accession>A0A0U5GFX4</accession>
<feature type="region of interest" description="Disordered" evidence="7">
    <location>
        <begin position="427"/>
        <end position="794"/>
    </location>
</feature>
<feature type="region of interest" description="Disordered" evidence="7">
    <location>
        <begin position="936"/>
        <end position="1594"/>
    </location>
</feature>
<feature type="compositionally biased region" description="Acidic residues" evidence="7">
    <location>
        <begin position="2374"/>
        <end position="2383"/>
    </location>
</feature>
<feature type="compositionally biased region" description="Pro residues" evidence="7">
    <location>
        <begin position="1009"/>
        <end position="1022"/>
    </location>
</feature>
<feature type="compositionally biased region" description="Low complexity" evidence="7">
    <location>
        <begin position="1340"/>
        <end position="1349"/>
    </location>
</feature>
<feature type="compositionally biased region" description="Pro residues" evidence="7">
    <location>
        <begin position="2240"/>
        <end position="2252"/>
    </location>
</feature>
<feature type="region of interest" description="Disordered" evidence="7">
    <location>
        <begin position="2184"/>
        <end position="2294"/>
    </location>
</feature>
<feature type="compositionally biased region" description="Polar residues" evidence="7">
    <location>
        <begin position="664"/>
        <end position="683"/>
    </location>
</feature>
<feature type="region of interest" description="Disordered" evidence="7">
    <location>
        <begin position="1621"/>
        <end position="1753"/>
    </location>
</feature>
<dbReference type="OMA" id="NAEAPHC"/>
<feature type="compositionally biased region" description="Pro residues" evidence="7">
    <location>
        <begin position="1171"/>
        <end position="1181"/>
    </location>
</feature>
<evidence type="ECO:0000256" key="7">
    <source>
        <dbReference type="SAM" id="MobiDB-lite"/>
    </source>
</evidence>
<feature type="compositionally biased region" description="Acidic residues" evidence="7">
    <location>
        <begin position="2917"/>
        <end position="2938"/>
    </location>
</feature>
<reference evidence="9" key="1">
    <citation type="journal article" date="2016" name="Genome Announc.">
        <title>Draft genome sequences of fungus Aspergillus calidoustus.</title>
        <authorList>
            <person name="Horn F."/>
            <person name="Linde J."/>
            <person name="Mattern D.J."/>
            <person name="Walther G."/>
            <person name="Guthke R."/>
            <person name="Scherlach K."/>
            <person name="Martin K."/>
            <person name="Brakhage A.A."/>
            <person name="Petzke L."/>
            <person name="Valiante V."/>
        </authorList>
    </citation>
    <scope>NUCLEOTIDE SEQUENCE [LARGE SCALE GENOMIC DNA]</scope>
    <source>
        <strain evidence="9">SF006504</strain>
    </source>
</reference>
<feature type="compositionally biased region" description="Polar residues" evidence="7">
    <location>
        <begin position="612"/>
        <end position="622"/>
    </location>
</feature>
<feature type="compositionally biased region" description="Polar residues" evidence="7">
    <location>
        <begin position="1978"/>
        <end position="1990"/>
    </location>
</feature>
<feature type="compositionally biased region" description="Polar residues" evidence="7">
    <location>
        <begin position="1513"/>
        <end position="1534"/>
    </location>
</feature>
<feature type="region of interest" description="Disordered" evidence="7">
    <location>
        <begin position="3077"/>
        <end position="3103"/>
    </location>
</feature>
<feature type="compositionally biased region" description="Polar residues" evidence="7">
    <location>
        <begin position="1631"/>
        <end position="1640"/>
    </location>
</feature>
<keyword evidence="5" id="KW-0496">Mitochondrion</keyword>
<feature type="compositionally biased region" description="Pro residues" evidence="7">
    <location>
        <begin position="1292"/>
        <end position="1316"/>
    </location>
</feature>
<feature type="compositionally biased region" description="Acidic residues" evidence="7">
    <location>
        <begin position="2844"/>
        <end position="2872"/>
    </location>
</feature>